<dbReference type="PANTHER" id="PTHR47966">
    <property type="entry name" value="BETA-SITE APP-CLEAVING ENZYME, ISOFORM A-RELATED"/>
    <property type="match status" value="1"/>
</dbReference>
<dbReference type="EMBL" id="MPUH01000690">
    <property type="protein sequence ID" value="OMJ75452.1"/>
    <property type="molecule type" value="Genomic_DNA"/>
</dbReference>
<keyword evidence="9" id="KW-1185">Reference proteome</keyword>
<dbReference type="InterPro" id="IPR001461">
    <property type="entry name" value="Aspartic_peptidase_A1"/>
</dbReference>
<evidence type="ECO:0000256" key="5">
    <source>
        <dbReference type="PIRSR" id="PIRSR601461-1"/>
    </source>
</evidence>
<dbReference type="InterPro" id="IPR021109">
    <property type="entry name" value="Peptidase_aspartic_dom_sf"/>
</dbReference>
<dbReference type="AlphaFoldDB" id="A0A1R2BF99"/>
<dbReference type="Proteomes" id="UP000187209">
    <property type="component" value="Unassembled WGS sequence"/>
</dbReference>
<evidence type="ECO:0000313" key="9">
    <source>
        <dbReference type="Proteomes" id="UP000187209"/>
    </source>
</evidence>
<evidence type="ECO:0000256" key="2">
    <source>
        <dbReference type="ARBA" id="ARBA00022670"/>
    </source>
</evidence>
<dbReference type="GO" id="GO:0004190">
    <property type="term" value="F:aspartic-type endopeptidase activity"/>
    <property type="evidence" value="ECO:0007669"/>
    <property type="project" value="UniProtKB-KW"/>
</dbReference>
<dbReference type="PROSITE" id="PS00141">
    <property type="entry name" value="ASP_PROTEASE"/>
    <property type="match status" value="1"/>
</dbReference>
<reference evidence="8 9" key="1">
    <citation type="submission" date="2016-11" db="EMBL/GenBank/DDBJ databases">
        <title>The macronuclear genome of Stentor coeruleus: a giant cell with tiny introns.</title>
        <authorList>
            <person name="Slabodnick M."/>
            <person name="Ruby J.G."/>
            <person name="Reiff S.B."/>
            <person name="Swart E.C."/>
            <person name="Gosai S."/>
            <person name="Prabakaran S."/>
            <person name="Witkowska E."/>
            <person name="Larue G.E."/>
            <person name="Fisher S."/>
            <person name="Freeman R.M."/>
            <person name="Gunawardena J."/>
            <person name="Chu W."/>
            <person name="Stover N.A."/>
            <person name="Gregory B.D."/>
            <person name="Nowacki M."/>
            <person name="Derisi J."/>
            <person name="Roy S.W."/>
            <person name="Marshall W.F."/>
            <person name="Sood P."/>
        </authorList>
    </citation>
    <scope>NUCLEOTIDE SEQUENCE [LARGE SCALE GENOMIC DNA]</scope>
    <source>
        <strain evidence="8">WM001</strain>
    </source>
</reference>
<feature type="active site" evidence="5">
    <location>
        <position position="254"/>
    </location>
</feature>
<proteinExistence type="inferred from homology"/>
<dbReference type="CDD" id="cd05471">
    <property type="entry name" value="pepsin_like"/>
    <property type="match status" value="1"/>
</dbReference>
<dbReference type="InterPro" id="IPR033121">
    <property type="entry name" value="PEPTIDASE_A1"/>
</dbReference>
<evidence type="ECO:0000256" key="4">
    <source>
        <dbReference type="ARBA" id="ARBA00022801"/>
    </source>
</evidence>
<keyword evidence="3 6" id="KW-0064">Aspartyl protease</keyword>
<dbReference type="PROSITE" id="PS51767">
    <property type="entry name" value="PEPTIDASE_A1"/>
    <property type="match status" value="1"/>
</dbReference>
<keyword evidence="4 6" id="KW-0378">Hydrolase</keyword>
<keyword evidence="2 6" id="KW-0645">Protease</keyword>
<organism evidence="8 9">
    <name type="scientific">Stentor coeruleus</name>
    <dbReference type="NCBI Taxonomy" id="5963"/>
    <lineage>
        <taxon>Eukaryota</taxon>
        <taxon>Sar</taxon>
        <taxon>Alveolata</taxon>
        <taxon>Ciliophora</taxon>
        <taxon>Postciliodesmatophora</taxon>
        <taxon>Heterotrichea</taxon>
        <taxon>Heterotrichida</taxon>
        <taxon>Stentoridae</taxon>
        <taxon>Stentor</taxon>
    </lineage>
</organism>
<protein>
    <recommendedName>
        <fullName evidence="7">Peptidase A1 domain-containing protein</fullName>
    </recommendedName>
</protein>
<dbReference type="OrthoDB" id="422879at2759"/>
<dbReference type="GO" id="GO:0006508">
    <property type="term" value="P:proteolysis"/>
    <property type="evidence" value="ECO:0007669"/>
    <property type="project" value="UniProtKB-KW"/>
</dbReference>
<evidence type="ECO:0000256" key="1">
    <source>
        <dbReference type="ARBA" id="ARBA00007447"/>
    </source>
</evidence>
<feature type="domain" description="Peptidase A1" evidence="7">
    <location>
        <begin position="43"/>
        <end position="359"/>
    </location>
</feature>
<dbReference type="Gene3D" id="2.40.70.10">
    <property type="entry name" value="Acid Proteases"/>
    <property type="match status" value="2"/>
</dbReference>
<accession>A0A1R2BF99</accession>
<comment type="caution">
    <text evidence="8">The sequence shown here is derived from an EMBL/GenBank/DDBJ whole genome shotgun (WGS) entry which is preliminary data.</text>
</comment>
<dbReference type="PANTHER" id="PTHR47966:SF51">
    <property type="entry name" value="BETA-SITE APP-CLEAVING ENZYME, ISOFORM A-RELATED"/>
    <property type="match status" value="1"/>
</dbReference>
<dbReference type="InterPro" id="IPR034164">
    <property type="entry name" value="Pepsin-like_dom"/>
</dbReference>
<gene>
    <name evidence="8" type="ORF">SteCoe_25421</name>
</gene>
<feature type="active site" evidence="5">
    <location>
        <position position="61"/>
    </location>
</feature>
<name>A0A1R2BF99_9CILI</name>
<dbReference type="FunFam" id="2.40.70.10:FF:000008">
    <property type="entry name" value="Cathepsin D"/>
    <property type="match status" value="1"/>
</dbReference>
<dbReference type="InterPro" id="IPR001969">
    <property type="entry name" value="Aspartic_peptidase_AS"/>
</dbReference>
<dbReference type="PRINTS" id="PR00792">
    <property type="entry name" value="PEPSIN"/>
</dbReference>
<evidence type="ECO:0000256" key="6">
    <source>
        <dbReference type="RuleBase" id="RU000454"/>
    </source>
</evidence>
<sequence length="389" mass="43526">MLYVLLFVSLALGKISIDISKVKRPENLQGSSSSLYNYKEVYYTGNLTIGTPPQNFSLIIDTGSSYLWIESSSCVLCVSFPHKFNSQVSSTFENKNIKKTFQYGGGEVVVGNLSKDIVSIGDGNTKISCKSYFVLAYQVSEFNVQIYDGILGLGFKGLSDDYPTLMDSLKSSGIIDQRIFAMYLNRVGVIFGPEGYGTKPSNLEIGGYSLAEYSYNNTFAVTVDIDTSPGYWQAEIYKIKLGSFKTSLPLVIFDSGTTLIGIPLDKFVEISEFLSTYGCTLNIYNEIGCSCFVASTFYFEFYMNSVILEIPTENLWYNTQGLCYLLASPMNTNFWIIGEVFLQNYYTVYDLDNKQIKFAPVYANLTSTYEDSWGQKLVISFITMLIVSL</sequence>
<dbReference type="Pfam" id="PF00026">
    <property type="entry name" value="Asp"/>
    <property type="match status" value="1"/>
</dbReference>
<dbReference type="SUPFAM" id="SSF50630">
    <property type="entry name" value="Acid proteases"/>
    <property type="match status" value="1"/>
</dbReference>
<evidence type="ECO:0000259" key="7">
    <source>
        <dbReference type="PROSITE" id="PS51767"/>
    </source>
</evidence>
<comment type="similarity">
    <text evidence="1 6">Belongs to the peptidase A1 family.</text>
</comment>
<evidence type="ECO:0000256" key="3">
    <source>
        <dbReference type="ARBA" id="ARBA00022750"/>
    </source>
</evidence>
<evidence type="ECO:0000313" key="8">
    <source>
        <dbReference type="EMBL" id="OMJ75452.1"/>
    </source>
</evidence>